<keyword evidence="3" id="KW-1185">Reference proteome</keyword>
<feature type="transmembrane region" description="Helical" evidence="1">
    <location>
        <begin position="232"/>
        <end position="252"/>
    </location>
</feature>
<dbReference type="PANTHER" id="PTHR38457">
    <property type="entry name" value="REGULATOR ABRB-RELATED"/>
    <property type="match status" value="1"/>
</dbReference>
<dbReference type="AlphaFoldDB" id="A0A1M6MWE8"/>
<feature type="transmembrane region" description="Helical" evidence="1">
    <location>
        <begin position="206"/>
        <end position="225"/>
    </location>
</feature>
<gene>
    <name evidence="2" type="ORF">SAMN02745194_03621</name>
</gene>
<keyword evidence="1" id="KW-1133">Transmembrane helix</keyword>
<dbReference type="InterPro" id="IPR007820">
    <property type="entry name" value="AbrB_fam"/>
</dbReference>
<organism evidence="2 3">
    <name type="scientific">Muricoccus roseus</name>
    <dbReference type="NCBI Taxonomy" id="198092"/>
    <lineage>
        <taxon>Bacteria</taxon>
        <taxon>Pseudomonadati</taxon>
        <taxon>Pseudomonadota</taxon>
        <taxon>Alphaproteobacteria</taxon>
        <taxon>Acetobacterales</taxon>
        <taxon>Roseomonadaceae</taxon>
        <taxon>Muricoccus</taxon>
    </lineage>
</organism>
<evidence type="ECO:0000313" key="3">
    <source>
        <dbReference type="Proteomes" id="UP000184387"/>
    </source>
</evidence>
<reference evidence="2 3" key="1">
    <citation type="submission" date="2016-11" db="EMBL/GenBank/DDBJ databases">
        <authorList>
            <person name="Jaros S."/>
            <person name="Januszkiewicz K."/>
            <person name="Wedrychowicz H."/>
        </authorList>
    </citation>
    <scope>NUCLEOTIDE SEQUENCE [LARGE SCALE GENOMIC DNA]</scope>
    <source>
        <strain evidence="2 3">DSM 14916</strain>
    </source>
</reference>
<accession>A0A1M6MWE8</accession>
<dbReference type="Pfam" id="PF05145">
    <property type="entry name" value="AbrB"/>
    <property type="match status" value="1"/>
</dbReference>
<dbReference type="PANTHER" id="PTHR38457:SF1">
    <property type="entry name" value="REGULATOR ABRB-RELATED"/>
    <property type="match status" value="1"/>
</dbReference>
<dbReference type="GO" id="GO:0010468">
    <property type="term" value="P:regulation of gene expression"/>
    <property type="evidence" value="ECO:0007669"/>
    <property type="project" value="InterPro"/>
</dbReference>
<dbReference type="EMBL" id="FQZF01000023">
    <property type="protein sequence ID" value="SHJ87762.1"/>
    <property type="molecule type" value="Genomic_DNA"/>
</dbReference>
<dbReference type="InterPro" id="IPR017516">
    <property type="entry name" value="AbrB_dup"/>
</dbReference>
<dbReference type="Proteomes" id="UP000184387">
    <property type="component" value="Unassembled WGS sequence"/>
</dbReference>
<feature type="transmembrane region" description="Helical" evidence="1">
    <location>
        <begin position="52"/>
        <end position="71"/>
    </location>
</feature>
<sequence>MGGLGLARVRPLPPGAGPLALAPRWARWVMLAVLAGVLGAAFGAVGVPAYQLLGPMVGSILVSLGGGGLVLPRKAYLAAQAVVGCLIGTLVTPGILGTFLADWPIIIAAVLITLAASSVLGWALSVLKVLPGTTAVWGTAPGGASAMVVMAEAHGADARMVAVMQYLRVACVAGSAAVVASLLSVGPGEAAPVASFAAWFPALRPVPFGAALLLAGLGGHLGWRFRVPAGPLLIPMLAGVALRSSGVVELQVPPWLGALAYALVGCTIGLGFTRAVLVQAAAALPRILLSIFVLIGFCGAASMALVPLLGLDPLTALLATSPGGLDSVAVIGAAGGADLSFVMALQTMRLVMVILIGPALARMVSRLVERR</sequence>
<feature type="transmembrane region" description="Helical" evidence="1">
    <location>
        <begin position="289"/>
        <end position="309"/>
    </location>
</feature>
<dbReference type="PIRSF" id="PIRSF038991">
    <property type="entry name" value="Protein_AbrB"/>
    <property type="match status" value="1"/>
</dbReference>
<feature type="transmembrane region" description="Helical" evidence="1">
    <location>
        <begin position="103"/>
        <end position="123"/>
    </location>
</feature>
<name>A0A1M6MWE8_9PROT</name>
<dbReference type="STRING" id="198092.SAMN02745194_03621"/>
<feature type="transmembrane region" description="Helical" evidence="1">
    <location>
        <begin position="258"/>
        <end position="277"/>
    </location>
</feature>
<dbReference type="NCBIfam" id="TIGR03082">
    <property type="entry name" value="Gneg_AbrB_dup"/>
    <property type="match status" value="2"/>
</dbReference>
<protein>
    <recommendedName>
        <fullName evidence="4">Ammonia monooxygenase</fullName>
    </recommendedName>
</protein>
<evidence type="ECO:0008006" key="4">
    <source>
        <dbReference type="Google" id="ProtNLM"/>
    </source>
</evidence>
<evidence type="ECO:0000256" key="1">
    <source>
        <dbReference type="SAM" id="Phobius"/>
    </source>
</evidence>
<evidence type="ECO:0000313" key="2">
    <source>
        <dbReference type="EMBL" id="SHJ87762.1"/>
    </source>
</evidence>
<dbReference type="GO" id="GO:0016020">
    <property type="term" value="C:membrane"/>
    <property type="evidence" value="ECO:0007669"/>
    <property type="project" value="InterPro"/>
</dbReference>
<keyword evidence="1" id="KW-0472">Membrane</keyword>
<feature type="transmembrane region" description="Helical" evidence="1">
    <location>
        <begin position="25"/>
        <end position="45"/>
    </location>
</feature>
<keyword evidence="1" id="KW-0812">Transmembrane</keyword>
<feature type="transmembrane region" description="Helical" evidence="1">
    <location>
        <begin position="166"/>
        <end position="186"/>
    </location>
</feature>
<feature type="transmembrane region" description="Helical" evidence="1">
    <location>
        <begin position="77"/>
        <end position="96"/>
    </location>
</feature>
<feature type="transmembrane region" description="Helical" evidence="1">
    <location>
        <begin position="329"/>
        <end position="361"/>
    </location>
</feature>
<proteinExistence type="predicted"/>